<feature type="compositionally biased region" description="Polar residues" evidence="1">
    <location>
        <begin position="267"/>
        <end position="277"/>
    </location>
</feature>
<gene>
    <name evidence="2" type="ORF">B0T17DRAFT_613860</name>
</gene>
<evidence type="ECO:0000256" key="1">
    <source>
        <dbReference type="SAM" id="MobiDB-lite"/>
    </source>
</evidence>
<name>A0AA39XNE7_9PEZI</name>
<feature type="compositionally biased region" description="Low complexity" evidence="1">
    <location>
        <begin position="191"/>
        <end position="201"/>
    </location>
</feature>
<feature type="region of interest" description="Disordered" evidence="1">
    <location>
        <begin position="383"/>
        <end position="403"/>
    </location>
</feature>
<dbReference type="EMBL" id="JAULSR010000001">
    <property type="protein sequence ID" value="KAK0637244.1"/>
    <property type="molecule type" value="Genomic_DNA"/>
</dbReference>
<comment type="caution">
    <text evidence="2">The sequence shown here is derived from an EMBL/GenBank/DDBJ whole genome shotgun (WGS) entry which is preliminary data.</text>
</comment>
<evidence type="ECO:0000313" key="2">
    <source>
        <dbReference type="EMBL" id="KAK0637244.1"/>
    </source>
</evidence>
<keyword evidence="3" id="KW-1185">Reference proteome</keyword>
<feature type="region of interest" description="Disordered" evidence="1">
    <location>
        <begin position="415"/>
        <end position="440"/>
    </location>
</feature>
<feature type="region of interest" description="Disordered" evidence="1">
    <location>
        <begin position="1"/>
        <end position="27"/>
    </location>
</feature>
<organism evidence="2 3">
    <name type="scientific">Bombardia bombarda</name>
    <dbReference type="NCBI Taxonomy" id="252184"/>
    <lineage>
        <taxon>Eukaryota</taxon>
        <taxon>Fungi</taxon>
        <taxon>Dikarya</taxon>
        <taxon>Ascomycota</taxon>
        <taxon>Pezizomycotina</taxon>
        <taxon>Sordariomycetes</taxon>
        <taxon>Sordariomycetidae</taxon>
        <taxon>Sordariales</taxon>
        <taxon>Lasiosphaeriaceae</taxon>
        <taxon>Bombardia</taxon>
    </lineage>
</organism>
<evidence type="ECO:0000313" key="3">
    <source>
        <dbReference type="Proteomes" id="UP001174934"/>
    </source>
</evidence>
<protein>
    <submittedName>
        <fullName evidence="2">Uncharacterized protein</fullName>
    </submittedName>
</protein>
<dbReference type="AlphaFoldDB" id="A0AA39XNE7"/>
<proteinExistence type="predicted"/>
<feature type="compositionally biased region" description="Low complexity" evidence="1">
    <location>
        <begin position="160"/>
        <end position="175"/>
    </location>
</feature>
<feature type="compositionally biased region" description="Basic and acidic residues" evidence="1">
    <location>
        <begin position="13"/>
        <end position="27"/>
    </location>
</feature>
<reference evidence="2" key="1">
    <citation type="submission" date="2023-06" db="EMBL/GenBank/DDBJ databases">
        <title>Genome-scale phylogeny and comparative genomics of the fungal order Sordariales.</title>
        <authorList>
            <consortium name="Lawrence Berkeley National Laboratory"/>
            <person name="Hensen N."/>
            <person name="Bonometti L."/>
            <person name="Westerberg I."/>
            <person name="Brannstrom I.O."/>
            <person name="Guillou S."/>
            <person name="Cros-Aarteil S."/>
            <person name="Calhoun S."/>
            <person name="Haridas S."/>
            <person name="Kuo A."/>
            <person name="Mondo S."/>
            <person name="Pangilinan J."/>
            <person name="Riley R."/>
            <person name="LaButti K."/>
            <person name="Andreopoulos B."/>
            <person name="Lipzen A."/>
            <person name="Chen C."/>
            <person name="Yanf M."/>
            <person name="Daum C."/>
            <person name="Ng V."/>
            <person name="Clum A."/>
            <person name="Steindorff A."/>
            <person name="Ohm R."/>
            <person name="Martin F."/>
            <person name="Silar P."/>
            <person name="Natvig D."/>
            <person name="Lalanne C."/>
            <person name="Gautier V."/>
            <person name="Ament-velasquez S.L."/>
            <person name="Kruys A."/>
            <person name="Hutchinson M.I."/>
            <person name="Powell A.J."/>
            <person name="Barry K."/>
            <person name="Miller A.N."/>
            <person name="Grigoriev I.V."/>
            <person name="Debuchy R."/>
            <person name="Gladieux P."/>
            <person name="Thoren M.H."/>
            <person name="Johannesson H."/>
        </authorList>
    </citation>
    <scope>NUCLEOTIDE SEQUENCE</scope>
    <source>
        <strain evidence="2">SMH3391-2</strain>
    </source>
</reference>
<sequence length="458" mass="48819">MSVFSMFKRSRQAAKEHSAKKAELEKKEEAKVPYKHIPKHAAIDAISAGPATWRETDRPKILAQNRRRSAMTANNVGMGGMMTPVHQGMHSGMPRVNSSLSHVSYPSTYASPVRQVPRAYSYSSMPPGWSHNGGELSYFPVDAASLSVKGKEVERVLVDSGRASRSSSKASAVRSPLEALVHQRGRAPAMSSARSSSNSDSSQDDLEMKPVVRPVSYIPQATSPPSPRRPLSDTDSLHRLHPNHARRISDPNQYGAPAKTAFVPSRYSPSRDTSSTSLAAIGIPPIPALPPKQIGNAISTPAPVASSAASTSSSVTVVPVASSTSLAAKIANPASKVIVEDLVSTTEAVEIQVPVGTAITTSPNKNRRPSKNTRFTELETINSDLSASAEPTSSTKEQTSGRMRPFSMVSALPTSFDEASLPGPQEIVLPPPKTGKAPKLVKKNRWSIRGSKNTAVAV</sequence>
<feature type="compositionally biased region" description="Polar residues" evidence="1">
    <location>
        <begin position="383"/>
        <end position="401"/>
    </location>
</feature>
<accession>A0AA39XNE7</accession>
<dbReference type="Proteomes" id="UP001174934">
    <property type="component" value="Unassembled WGS sequence"/>
</dbReference>
<feature type="region of interest" description="Disordered" evidence="1">
    <location>
        <begin position="159"/>
        <end position="278"/>
    </location>
</feature>